<dbReference type="VEuPathDB" id="FungiDB:CLCR_03007"/>
<dbReference type="eggNOG" id="ENOG502S3CD">
    <property type="taxonomic scope" value="Eukaryota"/>
</dbReference>
<keyword evidence="3" id="KW-1185">Reference proteome</keyword>
<evidence type="ECO:0000256" key="1">
    <source>
        <dbReference type="SAM" id="Phobius"/>
    </source>
</evidence>
<dbReference type="OrthoDB" id="47375at2759"/>
<keyword evidence="1" id="KW-1133">Transmembrane helix</keyword>
<evidence type="ECO:0000313" key="3">
    <source>
        <dbReference type="Proteomes" id="UP000094526"/>
    </source>
</evidence>
<dbReference type="VEuPathDB" id="FungiDB:G647_04757"/>
<dbReference type="EMBL" id="LGRB01000003">
    <property type="protein sequence ID" value="OCT54653.1"/>
    <property type="molecule type" value="Genomic_DNA"/>
</dbReference>
<evidence type="ECO:0000313" key="2">
    <source>
        <dbReference type="EMBL" id="OCT54653.1"/>
    </source>
</evidence>
<organism evidence="2 3">
    <name type="scientific">Cladophialophora carrionii</name>
    <dbReference type="NCBI Taxonomy" id="86049"/>
    <lineage>
        <taxon>Eukaryota</taxon>
        <taxon>Fungi</taxon>
        <taxon>Dikarya</taxon>
        <taxon>Ascomycota</taxon>
        <taxon>Pezizomycotina</taxon>
        <taxon>Eurotiomycetes</taxon>
        <taxon>Chaetothyriomycetidae</taxon>
        <taxon>Chaetothyriales</taxon>
        <taxon>Herpotrichiellaceae</taxon>
        <taxon>Cladophialophora</taxon>
    </lineage>
</organism>
<proteinExistence type="predicted"/>
<sequence length="351" mass="38785">MLRQLGTFRVHANPRLHILPAAIILLLVFILLPSRYSSNVRLGQLFGVSAVLPRQAAANATLGFHKLIALSSKPSWRTRGLQAAANLTGLDFIIPPQPHNPEEFVVAFEDIGLGQTTTPKHGSASAWVAHLDLLKFVIASGFETTFIVEDDVDWDVRIKDQIKLISDNVRNYTSVPESDPNPYGTDWDVLWLGHCGSAIDDWIPPGVIYADDTRIPIDLYASWSTGFLRERLPEGHRIIHASTMTVCSFGYGVTRASAQKILTLLGRGADEAFDVALSHQCRERALRCLVVNPQIMHHYEPSRDLGYVSPVDSGDGEGEPADETEFEFIKGKTLNIVKSARCQALFNDTCV</sequence>
<dbReference type="Proteomes" id="UP000094526">
    <property type="component" value="Unassembled WGS sequence"/>
</dbReference>
<reference evidence="3" key="1">
    <citation type="submission" date="2015-07" db="EMBL/GenBank/DDBJ databases">
        <authorList>
            <person name="Teixeira M.M."/>
            <person name="Souza R.C."/>
            <person name="Almeida L.G."/>
            <person name="Vicente V.A."/>
            <person name="de Hoog S."/>
            <person name="Bocca A.L."/>
            <person name="de Almeida S.R."/>
            <person name="Vasconcelos A.T."/>
            <person name="Felipe M.S."/>
        </authorList>
    </citation>
    <scope>NUCLEOTIDE SEQUENCE [LARGE SCALE GENOMIC DNA]</scope>
    <source>
        <strain evidence="3">KSF</strain>
    </source>
</reference>
<feature type="transmembrane region" description="Helical" evidence="1">
    <location>
        <begin position="12"/>
        <end position="32"/>
    </location>
</feature>
<protein>
    <recommendedName>
        <fullName evidence="4">Glycosyltransferase family 25 protein</fullName>
    </recommendedName>
</protein>
<keyword evidence="1" id="KW-0472">Membrane</keyword>
<name>A0A1C1D1B0_9EURO</name>
<evidence type="ECO:0008006" key="4">
    <source>
        <dbReference type="Google" id="ProtNLM"/>
    </source>
</evidence>
<accession>A0A1C1D1B0</accession>
<gene>
    <name evidence="2" type="ORF">CLCR_03007</name>
</gene>
<comment type="caution">
    <text evidence="2">The sequence shown here is derived from an EMBL/GenBank/DDBJ whole genome shotgun (WGS) entry which is preliminary data.</text>
</comment>
<dbReference type="AlphaFoldDB" id="A0A1C1D1B0"/>
<keyword evidence="1" id="KW-0812">Transmembrane</keyword>